<organism evidence="10 11">
    <name type="scientific">Cerrena zonata</name>
    <dbReference type="NCBI Taxonomy" id="2478898"/>
    <lineage>
        <taxon>Eukaryota</taxon>
        <taxon>Fungi</taxon>
        <taxon>Dikarya</taxon>
        <taxon>Basidiomycota</taxon>
        <taxon>Agaricomycotina</taxon>
        <taxon>Agaricomycetes</taxon>
        <taxon>Polyporales</taxon>
        <taxon>Cerrenaceae</taxon>
        <taxon>Cerrena</taxon>
    </lineage>
</organism>
<keyword evidence="4" id="KW-0378">Hydrolase</keyword>
<dbReference type="EC" id="3.6.4.13" evidence="2"/>
<evidence type="ECO:0000313" key="11">
    <source>
        <dbReference type="Proteomes" id="UP001385951"/>
    </source>
</evidence>
<name>A0AAW0GPR6_9APHY</name>
<protein>
    <recommendedName>
        <fullName evidence="2">RNA helicase</fullName>
        <ecNumber evidence="2">3.6.4.13</ecNumber>
    </recommendedName>
</protein>
<dbReference type="PROSITE" id="PS51194">
    <property type="entry name" value="HELICASE_CTER"/>
    <property type="match status" value="1"/>
</dbReference>
<dbReference type="PANTHER" id="PTHR18934:SF136">
    <property type="entry name" value="ATP-DEPENDENT RNA HELICASE DHX35-RELATED"/>
    <property type="match status" value="1"/>
</dbReference>
<evidence type="ECO:0000256" key="1">
    <source>
        <dbReference type="ARBA" id="ARBA00008792"/>
    </source>
</evidence>
<dbReference type="Pfam" id="PF00271">
    <property type="entry name" value="Helicase_C"/>
    <property type="match status" value="1"/>
</dbReference>
<dbReference type="InterPro" id="IPR002464">
    <property type="entry name" value="DNA/RNA_helicase_DEAH_CS"/>
</dbReference>
<dbReference type="InterPro" id="IPR011709">
    <property type="entry name" value="DEAD-box_helicase_OB_fold"/>
</dbReference>
<reference evidence="10 11" key="1">
    <citation type="submission" date="2022-09" db="EMBL/GenBank/DDBJ databases">
        <authorList>
            <person name="Palmer J.M."/>
        </authorList>
    </citation>
    <scope>NUCLEOTIDE SEQUENCE [LARGE SCALE GENOMIC DNA]</scope>
    <source>
        <strain evidence="10 11">DSM 7382</strain>
    </source>
</reference>
<keyword evidence="5" id="KW-0347">Helicase</keyword>
<dbReference type="SMART" id="SM00490">
    <property type="entry name" value="HELICc"/>
    <property type="match status" value="1"/>
</dbReference>
<accession>A0AAW0GPR6</accession>
<dbReference type="PROSITE" id="PS51192">
    <property type="entry name" value="HELICASE_ATP_BIND_1"/>
    <property type="match status" value="1"/>
</dbReference>
<evidence type="ECO:0000256" key="5">
    <source>
        <dbReference type="ARBA" id="ARBA00022806"/>
    </source>
</evidence>
<evidence type="ECO:0000256" key="2">
    <source>
        <dbReference type="ARBA" id="ARBA00012552"/>
    </source>
</evidence>
<keyword evidence="11" id="KW-1185">Reference proteome</keyword>
<proteinExistence type="inferred from homology"/>
<dbReference type="PANTHER" id="PTHR18934">
    <property type="entry name" value="ATP-DEPENDENT RNA HELICASE"/>
    <property type="match status" value="1"/>
</dbReference>
<dbReference type="InterPro" id="IPR011545">
    <property type="entry name" value="DEAD/DEAH_box_helicase_dom"/>
</dbReference>
<dbReference type="InterPro" id="IPR001650">
    <property type="entry name" value="Helicase_C-like"/>
</dbReference>
<dbReference type="EMBL" id="JASBNA010000003">
    <property type="protein sequence ID" value="KAK7693049.1"/>
    <property type="molecule type" value="Genomic_DNA"/>
</dbReference>
<gene>
    <name evidence="10" type="ORF">QCA50_002614</name>
</gene>
<dbReference type="GO" id="GO:0005524">
    <property type="term" value="F:ATP binding"/>
    <property type="evidence" value="ECO:0007669"/>
    <property type="project" value="UniProtKB-KW"/>
</dbReference>
<comment type="catalytic activity">
    <reaction evidence="7">
        <text>ATP + H2O = ADP + phosphate + H(+)</text>
        <dbReference type="Rhea" id="RHEA:13065"/>
        <dbReference type="ChEBI" id="CHEBI:15377"/>
        <dbReference type="ChEBI" id="CHEBI:15378"/>
        <dbReference type="ChEBI" id="CHEBI:30616"/>
        <dbReference type="ChEBI" id="CHEBI:43474"/>
        <dbReference type="ChEBI" id="CHEBI:456216"/>
        <dbReference type="EC" id="3.6.4.13"/>
    </reaction>
</comment>
<dbReference type="GO" id="GO:0071013">
    <property type="term" value="C:catalytic step 2 spliceosome"/>
    <property type="evidence" value="ECO:0007669"/>
    <property type="project" value="TreeGrafter"/>
</dbReference>
<dbReference type="Pfam" id="PF21010">
    <property type="entry name" value="HA2_C"/>
    <property type="match status" value="1"/>
</dbReference>
<evidence type="ECO:0000256" key="4">
    <source>
        <dbReference type="ARBA" id="ARBA00022801"/>
    </source>
</evidence>
<dbReference type="SMART" id="SM00487">
    <property type="entry name" value="DEXDc"/>
    <property type="match status" value="1"/>
</dbReference>
<dbReference type="Pfam" id="PF00270">
    <property type="entry name" value="DEAD"/>
    <property type="match status" value="1"/>
</dbReference>
<evidence type="ECO:0000313" key="10">
    <source>
        <dbReference type="EMBL" id="KAK7693049.1"/>
    </source>
</evidence>
<dbReference type="InterPro" id="IPR014001">
    <property type="entry name" value="Helicase_ATP-bd"/>
</dbReference>
<dbReference type="Gene3D" id="3.40.50.300">
    <property type="entry name" value="P-loop containing nucleotide triphosphate hydrolases"/>
    <property type="match status" value="2"/>
</dbReference>
<comment type="caution">
    <text evidence="10">The sequence shown here is derived from an EMBL/GenBank/DDBJ whole genome shotgun (WGS) entry which is preliminary data.</text>
</comment>
<dbReference type="PROSITE" id="PS00690">
    <property type="entry name" value="DEAH_ATP_HELICASE"/>
    <property type="match status" value="1"/>
</dbReference>
<keyword evidence="3" id="KW-0547">Nucleotide-binding</keyword>
<evidence type="ECO:0000259" key="8">
    <source>
        <dbReference type="PROSITE" id="PS51192"/>
    </source>
</evidence>
<dbReference type="InterPro" id="IPR007502">
    <property type="entry name" value="Helicase-assoc_dom"/>
</dbReference>
<evidence type="ECO:0000259" key="9">
    <source>
        <dbReference type="PROSITE" id="PS51194"/>
    </source>
</evidence>
<dbReference type="Proteomes" id="UP001385951">
    <property type="component" value="Unassembled WGS sequence"/>
</dbReference>
<dbReference type="AlphaFoldDB" id="A0AAW0GPR6"/>
<feature type="domain" description="Helicase ATP-binding" evidence="8">
    <location>
        <begin position="57"/>
        <end position="222"/>
    </location>
</feature>
<evidence type="ECO:0000256" key="6">
    <source>
        <dbReference type="ARBA" id="ARBA00022840"/>
    </source>
</evidence>
<dbReference type="GO" id="GO:0003723">
    <property type="term" value="F:RNA binding"/>
    <property type="evidence" value="ECO:0007669"/>
    <property type="project" value="TreeGrafter"/>
</dbReference>
<dbReference type="CDD" id="cd18791">
    <property type="entry name" value="SF2_C_RHA"/>
    <property type="match status" value="1"/>
</dbReference>
<feature type="domain" description="Helicase C-terminal" evidence="9">
    <location>
        <begin position="242"/>
        <end position="425"/>
    </location>
</feature>
<dbReference type="FunFam" id="3.40.50.300:FF:000578">
    <property type="entry name" value="probable ATP-dependent RNA helicase DHX35"/>
    <property type="match status" value="1"/>
</dbReference>
<dbReference type="SUPFAM" id="SSF52540">
    <property type="entry name" value="P-loop containing nucleoside triphosphate hydrolases"/>
    <property type="match status" value="1"/>
</dbReference>
<dbReference type="FunFam" id="3.40.50.300:FF:000145">
    <property type="entry name" value="probable ATP-dependent RNA helicase DHX40"/>
    <property type="match status" value="1"/>
</dbReference>
<evidence type="ECO:0000256" key="3">
    <source>
        <dbReference type="ARBA" id="ARBA00022741"/>
    </source>
</evidence>
<sequence length="684" mass="75475">MSSLQFWKPGTTGPGSTLDRATEAEGSVVSSAPLGASVSIQTARERLPIFKHREKLLYCIENYGVTILVGQTGCGKTTQLPQYLYEAGWAADGNVIACTQPRRVAATSVAGRVASEVGSILGDEVGYTIRFEDVSDKKRTRILYMTDGVLFRETLLDPLLSRFSVIMIDEAHERSVYTDLLLGVLKKIRRKRPSLRIIVSSATLDATSFLDYFSSGNPPGEATIASLEGRMYPVQITHLDQPTEDYVAKAVETVWSINLQQRPGDVLVFMTGREEIDRCLEGLAEMLPTLPRNATRLKLHALHAGLPMDEQLAAFEPAERGFRKVIVSTNIAEASVTIEGIKYVIDSGFVKIRTYNPTTALSSLSTVPVSRASAIQRAGRAGRTSSGVCYRLYPASTFESLPLTTQAEITRTDLTTPILQLKSLGIDDLMKFEWVSSPPAEAVLRALENLVASGMVGDDGRLTVVGEKVAECPVEVNIARMLFSSKDYRCGEEILTIAAMTAVQDVFVIPDGAAGALAELERRKFTAEEGDHLTLLNAYNGFTRYGRASSWCKSHALSFRALSRAVSIRSQLKKYMQRFGLPIESCQGDAKRLRQCIVSGYWRNGARWMADGTYRSVRGNVVLNVHPNSVLFTRKPTSGWVVFHEMEETKKTQIRILTEIEPDWLLEYGHKYHDKHKGVGVSVG</sequence>
<comment type="similarity">
    <text evidence="1">Belongs to the DEAD box helicase family. DEAH subfamily.</text>
</comment>
<dbReference type="GO" id="GO:0003724">
    <property type="term" value="F:RNA helicase activity"/>
    <property type="evidence" value="ECO:0007669"/>
    <property type="project" value="UniProtKB-EC"/>
</dbReference>
<dbReference type="Gene3D" id="1.20.120.1080">
    <property type="match status" value="1"/>
</dbReference>
<evidence type="ECO:0000256" key="7">
    <source>
        <dbReference type="ARBA" id="ARBA00047984"/>
    </source>
</evidence>
<keyword evidence="6" id="KW-0067">ATP-binding</keyword>
<dbReference type="SMART" id="SM00847">
    <property type="entry name" value="HA2"/>
    <property type="match status" value="1"/>
</dbReference>
<dbReference type="InterPro" id="IPR027417">
    <property type="entry name" value="P-loop_NTPase"/>
</dbReference>
<dbReference type="Pfam" id="PF07717">
    <property type="entry name" value="OB_NTP_bind"/>
    <property type="match status" value="1"/>
</dbReference>
<dbReference type="GO" id="GO:0016787">
    <property type="term" value="F:hydrolase activity"/>
    <property type="evidence" value="ECO:0007669"/>
    <property type="project" value="UniProtKB-KW"/>
</dbReference>